<evidence type="ECO:0000313" key="5">
    <source>
        <dbReference type="Proteomes" id="UP000005408"/>
    </source>
</evidence>
<keyword evidence="5" id="KW-1185">Reference proteome</keyword>
<dbReference type="EnsemblMetazoa" id="G22392.1">
    <property type="protein sequence ID" value="G22392.1:cds"/>
    <property type="gene ID" value="G22392"/>
</dbReference>
<feature type="domain" description="HYR" evidence="3">
    <location>
        <begin position="122"/>
        <end position="207"/>
    </location>
</feature>
<dbReference type="PROSITE" id="PS50825">
    <property type="entry name" value="HYR"/>
    <property type="match status" value="1"/>
</dbReference>
<name>A0A8W8KAR6_MAGGI</name>
<dbReference type="InterPro" id="IPR003410">
    <property type="entry name" value="HYR_dom"/>
</dbReference>
<dbReference type="PANTHER" id="PTHR16897:SF2">
    <property type="entry name" value="OS03G0226600 PROTEIN"/>
    <property type="match status" value="1"/>
</dbReference>
<accession>A0A8W8KAR6</accession>
<protein>
    <recommendedName>
        <fullName evidence="3">HYR domain-containing protein</fullName>
    </recommendedName>
</protein>
<evidence type="ECO:0000256" key="2">
    <source>
        <dbReference type="SAM" id="SignalP"/>
    </source>
</evidence>
<reference evidence="4" key="1">
    <citation type="submission" date="2022-08" db="UniProtKB">
        <authorList>
            <consortium name="EnsemblMetazoa"/>
        </authorList>
    </citation>
    <scope>IDENTIFICATION</scope>
    <source>
        <strain evidence="4">05x7-T-G4-1.051#20</strain>
    </source>
</reference>
<dbReference type="PANTHER" id="PTHR16897">
    <property type="entry name" value="OS10G0105400 PROTEIN"/>
    <property type="match status" value="1"/>
</dbReference>
<keyword evidence="1" id="KW-0677">Repeat</keyword>
<dbReference type="Pfam" id="PF02494">
    <property type="entry name" value="HYR"/>
    <property type="match status" value="1"/>
</dbReference>
<organism evidence="4 5">
    <name type="scientific">Magallana gigas</name>
    <name type="common">Pacific oyster</name>
    <name type="synonym">Crassostrea gigas</name>
    <dbReference type="NCBI Taxonomy" id="29159"/>
    <lineage>
        <taxon>Eukaryota</taxon>
        <taxon>Metazoa</taxon>
        <taxon>Spiralia</taxon>
        <taxon>Lophotrochozoa</taxon>
        <taxon>Mollusca</taxon>
        <taxon>Bivalvia</taxon>
        <taxon>Autobranchia</taxon>
        <taxon>Pteriomorphia</taxon>
        <taxon>Ostreida</taxon>
        <taxon>Ostreoidea</taxon>
        <taxon>Ostreidae</taxon>
        <taxon>Magallana</taxon>
    </lineage>
</organism>
<evidence type="ECO:0000259" key="3">
    <source>
        <dbReference type="PROSITE" id="PS50825"/>
    </source>
</evidence>
<proteinExistence type="predicted"/>
<dbReference type="Proteomes" id="UP000005408">
    <property type="component" value="Unassembled WGS sequence"/>
</dbReference>
<feature type="signal peptide" evidence="2">
    <location>
        <begin position="1"/>
        <end position="22"/>
    </location>
</feature>
<evidence type="ECO:0000313" key="4">
    <source>
        <dbReference type="EnsemblMetazoa" id="G22392.1:cds"/>
    </source>
</evidence>
<keyword evidence="2" id="KW-0732">Signal</keyword>
<sequence>MARIVFLSVFISGLSLIRLGKAAKHQIQSLTECSVADLQTYQYIHCFDSNYAPIDIVMLDKTLVPEKTKCFVSCNHKRVLSTWLSCENGTWIGSLMNCKELRNTKQRPRRVKRWWLGGGGGGDHTPPEITCPSSKTVFANYQGQAYVYYNLPVALDGNKPDGVTMQRTSGISFGSFAGIGSHRICYKAKDKSGNESKQCCFYVFVNQCTSITRCNRVHCSTYTDQTCLLCNSGYHPSGQICAPTCVIPHCQHNRYVCVNDTLGNCEKCVDDGIIWKRINNNTSCGAMCSVMNRRACWPGSCHTSGLGRDCTCDAGFVKKTNSDGTVAHCLLAKKPIIDTCRSSLKFEGGEIVQSPTTGSTSCSAQQDVYINKNPKNALFGFEGSFSVNVTSPKPDYIKAESWNYGLLSGRFVVVHKQLNGLEVTINSSTFEHLNKTNLKQLHTEEKNLPVSEIRSLSNGDAICLRFIAVATGFFQTVDKRNRNPTISPKIYNGETLSSRDVCFLFDSFPPDHCLNSKTCQIEPIQIQNRITKNNVITISTSGWFDPNTVGKETYNSSGIKIFDISIYKVPHSENMLTPDTSAVLKNESPLPLNFEVQLNETGLYEILLEVVDKAGEGGNIRSARRFILFDNTSTILLNENKPLLVTTAHIQNGKYWQTEKKEICVNWTDRFYNDYHKKNNLLLPIKKSAQFSGVFEQLNGSLSINGTENVNGIVKFEYMYMINNQTVNTKREVSYLNEHICRNIPIKDGDKVNFTILAFDIMGNNLEDSVFVLIDTSVPDIDYIWLRRNKYGEVYVHNSRELSKMKLHFNAYDTESGLKTIHWFLGLKDGGSELGNGTIAVNILTVGTTCGNNSNNCYCPNHGSCESRNYSLDLSKIISEAQHNREYYFTIVATNNAGLRSVQHLDVLVDESPPVNGTVKELEDLSEESESDFTSDGEVKVKWNGFIDHESGISHYEIFLGRNCFRNLSYLLHNESNDLSIIERRTSTEAFEWFSLPDMGHYIFTVISFNNALEPSAASCSDGIVYEKSPDLLANVSSKSFNAEEGIACFDGTSWLITENMKRIKLGSHQNCLNKCSNISFPSFLRHLPEETSAEINDPEYADGICLRLDSFDNRLIYISNEYWEMSWNIKELNKVLEFEIGIGSNPTSLYYPDIKPYTVTFSQTKYRFIKEGLGNQEKHFVFLKTKFKSGEDNILTIGPLIKDISPPNVHWDIRVLVKGSYLFIGWGNDSIFDGEKQKRFKDIFFRIGTLKDYATPLVQYYETNNLSEECPFQSVIGCISYPINRIRYNELENNIFVELHVFNHIGLSTKLRSKYFNLPSKISPGNGIIFDVDPENSSNKDIKDVDFQQSSSKLCLIWKGLDQYQNVSVSVGLGLSPNSTDLMPFTKISRHQHCFQNLSLPPFKRFVPLVVKMNITATINSDDAGNHKINVQVEHEDAVINSSLTRWTLSEDAEGKGIICDWNYFENNYDTKVMEATVPLLFTDVPPRYVCVQRAFNSWISPLQCTLINNSFQHRNVEIDVFIVGADNPNLQKMKEVSHSRNLGVNILMFEEGRLLYTTSGAKITGIIVGNEGKLFEVYLMKISSVPMNEDECNSNKNCLHFVQQKIKNQQYAPI</sequence>
<evidence type="ECO:0000256" key="1">
    <source>
        <dbReference type="ARBA" id="ARBA00022737"/>
    </source>
</evidence>
<feature type="chain" id="PRO_5036463692" description="HYR domain-containing protein" evidence="2">
    <location>
        <begin position="23"/>
        <end position="1616"/>
    </location>
</feature>